<organism evidence="2 3">
    <name type="scientific">Petrolisthes cinctipes</name>
    <name type="common">Flat porcelain crab</name>
    <dbReference type="NCBI Taxonomy" id="88211"/>
    <lineage>
        <taxon>Eukaryota</taxon>
        <taxon>Metazoa</taxon>
        <taxon>Ecdysozoa</taxon>
        <taxon>Arthropoda</taxon>
        <taxon>Crustacea</taxon>
        <taxon>Multicrustacea</taxon>
        <taxon>Malacostraca</taxon>
        <taxon>Eumalacostraca</taxon>
        <taxon>Eucarida</taxon>
        <taxon>Decapoda</taxon>
        <taxon>Pleocyemata</taxon>
        <taxon>Anomura</taxon>
        <taxon>Galatheoidea</taxon>
        <taxon>Porcellanidae</taxon>
        <taxon>Petrolisthes</taxon>
    </lineage>
</organism>
<evidence type="ECO:0000313" key="2">
    <source>
        <dbReference type="EMBL" id="KAK3878789.1"/>
    </source>
</evidence>
<dbReference type="Gene3D" id="3.60.10.10">
    <property type="entry name" value="Endonuclease/exonuclease/phosphatase"/>
    <property type="match status" value="1"/>
</dbReference>
<sequence>MPRTLPVHQRPVLHLSQPLSPWMYGLPEYHLARWFYGRVHHTCCSCISEDNKNEFDYQLSVVLDPLERDKDKEIQIASHEHTNTSISTTQNCRATKDKENLSRDVAVTPEPHVASILCSSPPSIDDPKPSQTASSPTANPVQTDDATPPPAPALFIPSPSTNDPASVQLPVAHAPNPVVPGPYTSDSAPVWLAVTSNPACNPPLQYSGAPDTARQFPPAISSLRGNLLNNDTLIVALTESHLNHYIKDAEVTIAGYTSFCTDRTNTTKGGVITYIIEELPPYSEVILSSSTSNIEAQVLHIKRLDLILITIYRSPACTDFKTKLENIRTVLDKIPPPSPTIFITVPDLTFSDLNFYNKYVDWDALRAQIAAIDWLSLLTPKSVDAQHDTILSQLLEACITHVPQRSSGSNTPTIPRDRRALMCIRTRLRKMSATNQHDRDLINAKIGRINTALVNSVSNELHLKEAKPTLNFSIIMHSQSRKLTHQSAP</sequence>
<dbReference type="Proteomes" id="UP001286313">
    <property type="component" value="Unassembled WGS sequence"/>
</dbReference>
<protein>
    <submittedName>
        <fullName evidence="2">Uncharacterized protein</fullName>
    </submittedName>
</protein>
<evidence type="ECO:0000313" key="3">
    <source>
        <dbReference type="Proteomes" id="UP001286313"/>
    </source>
</evidence>
<dbReference type="InterPro" id="IPR036691">
    <property type="entry name" value="Endo/exonu/phosph_ase_sf"/>
</dbReference>
<dbReference type="EMBL" id="JAWQEG010001523">
    <property type="protein sequence ID" value="KAK3878789.1"/>
    <property type="molecule type" value="Genomic_DNA"/>
</dbReference>
<comment type="caution">
    <text evidence="2">The sequence shown here is derived from an EMBL/GenBank/DDBJ whole genome shotgun (WGS) entry which is preliminary data.</text>
</comment>
<feature type="compositionally biased region" description="Polar residues" evidence="1">
    <location>
        <begin position="131"/>
        <end position="142"/>
    </location>
</feature>
<name>A0AAE1FQR8_PETCI</name>
<gene>
    <name evidence="2" type="ORF">Pcinc_016600</name>
</gene>
<proteinExistence type="predicted"/>
<reference evidence="2" key="1">
    <citation type="submission" date="2023-10" db="EMBL/GenBank/DDBJ databases">
        <title>Genome assemblies of two species of porcelain crab, Petrolisthes cinctipes and Petrolisthes manimaculis (Anomura: Porcellanidae).</title>
        <authorList>
            <person name="Angst P."/>
        </authorList>
    </citation>
    <scope>NUCLEOTIDE SEQUENCE</scope>
    <source>
        <strain evidence="2">PB745_01</strain>
        <tissue evidence="2">Gill</tissue>
    </source>
</reference>
<feature type="region of interest" description="Disordered" evidence="1">
    <location>
        <begin position="116"/>
        <end position="163"/>
    </location>
</feature>
<accession>A0AAE1FQR8</accession>
<dbReference type="AlphaFoldDB" id="A0AAE1FQR8"/>
<evidence type="ECO:0000256" key="1">
    <source>
        <dbReference type="SAM" id="MobiDB-lite"/>
    </source>
</evidence>
<keyword evidence="3" id="KW-1185">Reference proteome</keyword>